<accession>A0A0E9XC70</accession>
<protein>
    <submittedName>
        <fullName evidence="1">Uncharacterized protein</fullName>
    </submittedName>
</protein>
<proteinExistence type="predicted"/>
<evidence type="ECO:0000313" key="1">
    <source>
        <dbReference type="EMBL" id="JAH99440.1"/>
    </source>
</evidence>
<organism evidence="1">
    <name type="scientific">Anguilla anguilla</name>
    <name type="common">European freshwater eel</name>
    <name type="synonym">Muraena anguilla</name>
    <dbReference type="NCBI Taxonomy" id="7936"/>
    <lineage>
        <taxon>Eukaryota</taxon>
        <taxon>Metazoa</taxon>
        <taxon>Chordata</taxon>
        <taxon>Craniata</taxon>
        <taxon>Vertebrata</taxon>
        <taxon>Euteleostomi</taxon>
        <taxon>Actinopterygii</taxon>
        <taxon>Neopterygii</taxon>
        <taxon>Teleostei</taxon>
        <taxon>Anguilliformes</taxon>
        <taxon>Anguillidae</taxon>
        <taxon>Anguilla</taxon>
    </lineage>
</organism>
<dbReference type="AlphaFoldDB" id="A0A0E9XC70"/>
<sequence>MKTNIVHLQCVRSCQCVDKKPID</sequence>
<reference evidence="1" key="1">
    <citation type="submission" date="2014-11" db="EMBL/GenBank/DDBJ databases">
        <authorList>
            <person name="Amaro Gonzalez C."/>
        </authorList>
    </citation>
    <scope>NUCLEOTIDE SEQUENCE</scope>
</reference>
<name>A0A0E9XC70_ANGAN</name>
<reference evidence="1" key="2">
    <citation type="journal article" date="2015" name="Fish Shellfish Immunol.">
        <title>Early steps in the European eel (Anguilla anguilla)-Vibrio vulnificus interaction in the gills: Role of the RtxA13 toxin.</title>
        <authorList>
            <person name="Callol A."/>
            <person name="Pajuelo D."/>
            <person name="Ebbesson L."/>
            <person name="Teles M."/>
            <person name="MacKenzie S."/>
            <person name="Amaro C."/>
        </authorList>
    </citation>
    <scope>NUCLEOTIDE SEQUENCE</scope>
</reference>
<dbReference type="EMBL" id="GBXM01009137">
    <property type="protein sequence ID" value="JAH99440.1"/>
    <property type="molecule type" value="Transcribed_RNA"/>
</dbReference>